<organism evidence="3 4">
    <name type="scientific">candidate division CSSED10-310 bacterium</name>
    <dbReference type="NCBI Taxonomy" id="2855610"/>
    <lineage>
        <taxon>Bacteria</taxon>
        <taxon>Bacteria division CSSED10-310</taxon>
    </lineage>
</organism>
<dbReference type="EMBL" id="JBHPBY010000572">
    <property type="protein sequence ID" value="MFC1853685.1"/>
    <property type="molecule type" value="Genomic_DNA"/>
</dbReference>
<dbReference type="InterPro" id="IPR017850">
    <property type="entry name" value="Alkaline_phosphatase_core_sf"/>
</dbReference>
<dbReference type="PANTHER" id="PTHR10151">
    <property type="entry name" value="ECTONUCLEOTIDE PYROPHOSPHATASE/PHOSPHODIESTERASE"/>
    <property type="match status" value="1"/>
</dbReference>
<dbReference type="Proteomes" id="UP001594351">
    <property type="component" value="Unassembled WGS sequence"/>
</dbReference>
<dbReference type="Pfam" id="PF01663">
    <property type="entry name" value="Phosphodiest"/>
    <property type="match status" value="1"/>
</dbReference>
<feature type="transmembrane region" description="Helical" evidence="2">
    <location>
        <begin position="141"/>
        <end position="159"/>
    </location>
</feature>
<evidence type="ECO:0000256" key="1">
    <source>
        <dbReference type="SAM" id="MobiDB-lite"/>
    </source>
</evidence>
<dbReference type="Gene3D" id="3.40.720.10">
    <property type="entry name" value="Alkaline Phosphatase, subunit A"/>
    <property type="match status" value="1"/>
</dbReference>
<feature type="transmembrane region" description="Helical" evidence="2">
    <location>
        <begin position="46"/>
        <end position="68"/>
    </location>
</feature>
<evidence type="ECO:0000256" key="2">
    <source>
        <dbReference type="SAM" id="Phobius"/>
    </source>
</evidence>
<dbReference type="SUPFAM" id="SSF53649">
    <property type="entry name" value="Alkaline phosphatase-like"/>
    <property type="match status" value="1"/>
</dbReference>
<gene>
    <name evidence="3" type="ORF">ACFL27_26170</name>
</gene>
<name>A0ABV6Z5G6_UNCC1</name>
<keyword evidence="2" id="KW-0472">Membrane</keyword>
<evidence type="ECO:0000313" key="3">
    <source>
        <dbReference type="EMBL" id="MFC1853685.1"/>
    </source>
</evidence>
<proteinExistence type="predicted"/>
<keyword evidence="2" id="KW-1133">Transmembrane helix</keyword>
<reference evidence="3 4" key="1">
    <citation type="submission" date="2024-09" db="EMBL/GenBank/DDBJ databases">
        <title>Laminarin stimulates single cell rates of sulfate reduction while oxygen inhibits transcriptomic activity in coastal marine sediment.</title>
        <authorList>
            <person name="Lindsay M."/>
            <person name="Orcutt B."/>
            <person name="Emerson D."/>
            <person name="Stepanauskas R."/>
            <person name="D'Angelo T."/>
        </authorList>
    </citation>
    <scope>NUCLEOTIDE SEQUENCE [LARGE SCALE GENOMIC DNA]</scope>
    <source>
        <strain evidence="3">SAG AM-311-K15</strain>
    </source>
</reference>
<keyword evidence="2" id="KW-0812">Transmembrane</keyword>
<feature type="transmembrane region" description="Helical" evidence="2">
    <location>
        <begin position="80"/>
        <end position="98"/>
    </location>
</feature>
<protein>
    <submittedName>
        <fullName evidence="3">Alkaline phosphatase family protein</fullName>
    </submittedName>
</protein>
<sequence>MRNPNRKMYHLPLQAVWGGMVVGAIMAGLILFLSNDTLGLGGTVLLLGWLLFFYVMLFSLLSLGGACLWRLIWDWPRGEWLVPLFLIAVSVIYTWNFYLYRLFLRPIQKLVLIFEVVLFLIFSFWTWWGKNDQGGEISKNSGRYLLFLCFLIIVVNGSLTSVTNRVPRVQTIDFKAAPNTPLYVFGLDGADWKIMWPYHKMGKIAVLSRLIRNGSRHQLETYDPTSSPLIWTTIVTGKDPFQHGIRDFGLYRLHPTAQYISVLPKGAGFSKIAALAKKLGLWEFYPSSSLQNRCPPIWDIASEQGLSVTVNNWPVSIPVSAVKGIISGETGYYSFHNLKPEGRFFPELIENELNESKTQLVVTPPDKTLTLDDDVRLALQIEDHMVGQWSSYRYGLKKWPALLTMVYTHSLDLFQHLFWRFGYRESHNISPEKIALASRMIENHIIRLDQQLGPFYESLPFQPYTLILSDHGFRTIYFFEKWTHPQSERVQGVHDFSPAGFFLAHGPGIRRNQAGPVFSIFDIMPTLLHLLGLPTAQDMRGSSLVTVLLDNETPNPERPPPINTYQVRQKQQSWPRNKDEDSHIETKLKSLGYIE</sequence>
<accession>A0ABV6Z5G6</accession>
<comment type="caution">
    <text evidence="3">The sequence shown here is derived from an EMBL/GenBank/DDBJ whole genome shotgun (WGS) entry which is preliminary data.</text>
</comment>
<feature type="compositionally biased region" description="Polar residues" evidence="1">
    <location>
        <begin position="563"/>
        <end position="575"/>
    </location>
</feature>
<dbReference type="InterPro" id="IPR002591">
    <property type="entry name" value="Phosphodiest/P_Trfase"/>
</dbReference>
<feature type="transmembrane region" description="Helical" evidence="2">
    <location>
        <begin position="110"/>
        <end position="129"/>
    </location>
</feature>
<feature type="transmembrane region" description="Helical" evidence="2">
    <location>
        <begin position="12"/>
        <end position="34"/>
    </location>
</feature>
<evidence type="ECO:0000313" key="4">
    <source>
        <dbReference type="Proteomes" id="UP001594351"/>
    </source>
</evidence>
<keyword evidence="4" id="KW-1185">Reference proteome</keyword>
<dbReference type="PANTHER" id="PTHR10151:SF120">
    <property type="entry name" value="BIS(5'-ADENOSYL)-TRIPHOSPHATASE"/>
    <property type="match status" value="1"/>
</dbReference>
<feature type="region of interest" description="Disordered" evidence="1">
    <location>
        <begin position="551"/>
        <end position="583"/>
    </location>
</feature>